<sequence>MITTRLHKTLHGVGRRPFRVTASSTDDDEAGKKKAGREREVSRADGASVGAGERDSLAYASGLYSLEEFTNDEWIATIRDVFASGDALTRDDAARLVFDSLREQGLDAKRLTSGIRDSVNGWFRTAVRRGVIARVGQSYEMDCRTIDDYPRDLLVSSLASAIGRTWHSREDAIRATARHLGFRRTGSKIKSAIKSAINAGIRQGKIERDGPQNIRKV</sequence>
<dbReference type="EMBL" id="VRLW01000001">
    <property type="protein sequence ID" value="KAA1258008.1"/>
    <property type="molecule type" value="Genomic_DNA"/>
</dbReference>
<feature type="region of interest" description="Disordered" evidence="1">
    <location>
        <begin position="18"/>
        <end position="48"/>
    </location>
</feature>
<proteinExistence type="predicted"/>
<evidence type="ECO:0000313" key="3">
    <source>
        <dbReference type="Proteomes" id="UP000322699"/>
    </source>
</evidence>
<keyword evidence="3" id="KW-1185">Reference proteome</keyword>
<accession>A0A5B1CA60</accession>
<name>A0A5B1CA60_9BACT</name>
<evidence type="ECO:0000256" key="1">
    <source>
        <dbReference type="SAM" id="MobiDB-lite"/>
    </source>
</evidence>
<dbReference type="AlphaFoldDB" id="A0A5B1CA60"/>
<gene>
    <name evidence="2" type="ORF">LF1_04990</name>
</gene>
<reference evidence="2 3" key="1">
    <citation type="submission" date="2019-08" db="EMBL/GenBank/DDBJ databases">
        <title>Deep-cultivation of Planctomycetes and their phenomic and genomic characterization uncovers novel biology.</title>
        <authorList>
            <person name="Wiegand S."/>
            <person name="Jogler M."/>
            <person name="Boedeker C."/>
            <person name="Pinto D."/>
            <person name="Vollmers J."/>
            <person name="Rivas-Marin E."/>
            <person name="Kohn T."/>
            <person name="Peeters S.H."/>
            <person name="Heuer A."/>
            <person name="Rast P."/>
            <person name="Oberbeckmann S."/>
            <person name="Bunk B."/>
            <person name="Jeske O."/>
            <person name="Meyerdierks A."/>
            <person name="Storesund J.E."/>
            <person name="Kallscheuer N."/>
            <person name="Luecker S."/>
            <person name="Lage O.M."/>
            <person name="Pohl T."/>
            <person name="Merkel B.J."/>
            <person name="Hornburger P."/>
            <person name="Mueller R.-W."/>
            <person name="Bruemmer F."/>
            <person name="Labrenz M."/>
            <person name="Spormann A.M."/>
            <person name="Op Den Camp H."/>
            <person name="Overmann J."/>
            <person name="Amann R."/>
            <person name="Jetten M.S.M."/>
            <person name="Mascher T."/>
            <person name="Medema M.H."/>
            <person name="Devos D.P."/>
            <person name="Kaster A.-K."/>
            <person name="Ovreas L."/>
            <person name="Rohde M."/>
            <person name="Galperin M.Y."/>
            <person name="Jogler C."/>
        </authorList>
    </citation>
    <scope>NUCLEOTIDE SEQUENCE [LARGE SCALE GENOMIC DNA]</scope>
    <source>
        <strain evidence="2 3">LF1</strain>
    </source>
</reference>
<protein>
    <submittedName>
        <fullName evidence="2">Uncharacterized protein</fullName>
    </submittedName>
</protein>
<organism evidence="2 3">
    <name type="scientific">Rubripirellula obstinata</name>
    <dbReference type="NCBI Taxonomy" id="406547"/>
    <lineage>
        <taxon>Bacteria</taxon>
        <taxon>Pseudomonadati</taxon>
        <taxon>Planctomycetota</taxon>
        <taxon>Planctomycetia</taxon>
        <taxon>Pirellulales</taxon>
        <taxon>Pirellulaceae</taxon>
        <taxon>Rubripirellula</taxon>
    </lineage>
</organism>
<evidence type="ECO:0000313" key="2">
    <source>
        <dbReference type="EMBL" id="KAA1258008.1"/>
    </source>
</evidence>
<comment type="caution">
    <text evidence="2">The sequence shown here is derived from an EMBL/GenBank/DDBJ whole genome shotgun (WGS) entry which is preliminary data.</text>
</comment>
<dbReference type="Proteomes" id="UP000322699">
    <property type="component" value="Unassembled WGS sequence"/>
</dbReference>